<name>A0A0F9PXR1_9ZZZZ</name>
<reference evidence="1" key="1">
    <citation type="journal article" date="2015" name="Nature">
        <title>Complex archaea that bridge the gap between prokaryotes and eukaryotes.</title>
        <authorList>
            <person name="Spang A."/>
            <person name="Saw J.H."/>
            <person name="Jorgensen S.L."/>
            <person name="Zaremba-Niedzwiedzka K."/>
            <person name="Martijn J."/>
            <person name="Lind A.E."/>
            <person name="van Eijk R."/>
            <person name="Schleper C."/>
            <person name="Guy L."/>
            <person name="Ettema T.J."/>
        </authorList>
    </citation>
    <scope>NUCLEOTIDE SEQUENCE</scope>
</reference>
<dbReference type="EMBL" id="LAZR01002068">
    <property type="protein sequence ID" value="KKN35019.1"/>
    <property type="molecule type" value="Genomic_DNA"/>
</dbReference>
<protein>
    <submittedName>
        <fullName evidence="1">Uncharacterized protein</fullName>
    </submittedName>
</protein>
<comment type="caution">
    <text evidence="1">The sequence shown here is derived from an EMBL/GenBank/DDBJ whole genome shotgun (WGS) entry which is preliminary data.</text>
</comment>
<dbReference type="AlphaFoldDB" id="A0A0F9PXR1"/>
<sequence length="50" mass="6250">MKRTVDRTKKSNIKCEHCTHWHKERFVCQRTTGVNLSRNYWNKCEFFEWS</sequence>
<accession>A0A0F9PXR1</accession>
<organism evidence="1">
    <name type="scientific">marine sediment metagenome</name>
    <dbReference type="NCBI Taxonomy" id="412755"/>
    <lineage>
        <taxon>unclassified sequences</taxon>
        <taxon>metagenomes</taxon>
        <taxon>ecological metagenomes</taxon>
    </lineage>
</organism>
<gene>
    <name evidence="1" type="ORF">LCGC14_0787680</name>
</gene>
<proteinExistence type="predicted"/>
<evidence type="ECO:0000313" key="1">
    <source>
        <dbReference type="EMBL" id="KKN35019.1"/>
    </source>
</evidence>